<accession>A0A4P6JX63</accession>
<dbReference type="KEGG" id="kbs:EPA93_31245"/>
<dbReference type="AlphaFoldDB" id="A0A4P6JX63"/>
<sequence>MTEKWIRHRRLRPYVFLVFSTLAVLIGGSITLLWQVHDSQSSNAAGGIVGPPTLPAETVDKIFARVGSPMVGTGKVVEQAARQANIDDAFALAVWWVETNDGAAGVGRADRNPGSVRGGLGYPVAYDGYTIYPSYATAVLDWFNLLRNRYVNRGMTSVYTICYPYVGTASALSWANKVVNFMARYHSEAPPPTAIATPTQPAKVDSVPVYEHRVRDQQQETRPATVLQRIRQQDQQAQASPVVAGTTALLASINEERNLVVGLAILAALLLAGWTIMLRRKSALPAFVEHTPTTEALSELATPLPPLFANEFSPVLESDTAQLLEWEEGPISQPLPAAVFAPAEEESGSTRTTDPSLRRVVLVRSDTGEYETYVVEEQVEGAEVLVGARVENFEHHQRSLSLSGLSPSSSGTQRSGGLLQRYREGQW</sequence>
<proteinExistence type="predicted"/>
<organism evidence="3 4">
    <name type="scientific">Ktedonosporobacter rubrisoli</name>
    <dbReference type="NCBI Taxonomy" id="2509675"/>
    <lineage>
        <taxon>Bacteria</taxon>
        <taxon>Bacillati</taxon>
        <taxon>Chloroflexota</taxon>
        <taxon>Ktedonobacteria</taxon>
        <taxon>Ktedonobacterales</taxon>
        <taxon>Ktedonosporobacteraceae</taxon>
        <taxon>Ktedonosporobacter</taxon>
    </lineage>
</organism>
<dbReference type="EMBL" id="CP035758">
    <property type="protein sequence ID" value="QBD80214.1"/>
    <property type="molecule type" value="Genomic_DNA"/>
</dbReference>
<dbReference type="OrthoDB" id="165778at2"/>
<feature type="transmembrane region" description="Helical" evidence="2">
    <location>
        <begin position="14"/>
        <end position="34"/>
    </location>
</feature>
<evidence type="ECO:0000313" key="4">
    <source>
        <dbReference type="Proteomes" id="UP000290365"/>
    </source>
</evidence>
<feature type="transmembrane region" description="Helical" evidence="2">
    <location>
        <begin position="259"/>
        <end position="278"/>
    </location>
</feature>
<gene>
    <name evidence="3" type="ORF">EPA93_31245</name>
</gene>
<dbReference type="Proteomes" id="UP000290365">
    <property type="component" value="Chromosome"/>
</dbReference>
<reference evidence="3 4" key="1">
    <citation type="submission" date="2019-01" db="EMBL/GenBank/DDBJ databases">
        <title>Ktedonosporobacter rubrisoli SCAWS-G2.</title>
        <authorList>
            <person name="Huang Y."/>
            <person name="Yan B."/>
        </authorList>
    </citation>
    <scope>NUCLEOTIDE SEQUENCE [LARGE SCALE GENOMIC DNA]</scope>
    <source>
        <strain evidence="3 4">SCAWS-G2</strain>
    </source>
</reference>
<evidence type="ECO:0000256" key="1">
    <source>
        <dbReference type="SAM" id="MobiDB-lite"/>
    </source>
</evidence>
<keyword evidence="2" id="KW-0812">Transmembrane</keyword>
<keyword evidence="2" id="KW-1133">Transmembrane helix</keyword>
<protein>
    <submittedName>
        <fullName evidence="3">Uncharacterized protein</fullName>
    </submittedName>
</protein>
<dbReference type="RefSeq" id="WP_129891280.1">
    <property type="nucleotide sequence ID" value="NZ_CP035758.1"/>
</dbReference>
<keyword evidence="2" id="KW-0472">Membrane</keyword>
<evidence type="ECO:0000313" key="3">
    <source>
        <dbReference type="EMBL" id="QBD80214.1"/>
    </source>
</evidence>
<feature type="compositionally biased region" description="Low complexity" evidence="1">
    <location>
        <begin position="399"/>
        <end position="417"/>
    </location>
</feature>
<keyword evidence="4" id="KW-1185">Reference proteome</keyword>
<name>A0A4P6JX63_KTERU</name>
<feature type="region of interest" description="Disordered" evidence="1">
    <location>
        <begin position="399"/>
        <end position="427"/>
    </location>
</feature>
<evidence type="ECO:0000256" key="2">
    <source>
        <dbReference type="SAM" id="Phobius"/>
    </source>
</evidence>